<evidence type="ECO:0000313" key="1">
    <source>
        <dbReference type="EMBL" id="KAJ0205188.1"/>
    </source>
</evidence>
<sequence length="81" mass="9518">MKYSASDWILIIFYVYVTDENTEVMIETILQGEALIPFPLEEEFIVEVKDALGHILSWPRHLVIQRSDLVILFEHICPWLS</sequence>
<organism evidence="1 2">
    <name type="scientific">Lactuca sativa</name>
    <name type="common">Garden lettuce</name>
    <dbReference type="NCBI Taxonomy" id="4236"/>
    <lineage>
        <taxon>Eukaryota</taxon>
        <taxon>Viridiplantae</taxon>
        <taxon>Streptophyta</taxon>
        <taxon>Embryophyta</taxon>
        <taxon>Tracheophyta</taxon>
        <taxon>Spermatophyta</taxon>
        <taxon>Magnoliopsida</taxon>
        <taxon>eudicotyledons</taxon>
        <taxon>Gunneridae</taxon>
        <taxon>Pentapetalae</taxon>
        <taxon>asterids</taxon>
        <taxon>campanulids</taxon>
        <taxon>Asterales</taxon>
        <taxon>Asteraceae</taxon>
        <taxon>Cichorioideae</taxon>
        <taxon>Cichorieae</taxon>
        <taxon>Lactucinae</taxon>
        <taxon>Lactuca</taxon>
    </lineage>
</organism>
<protein>
    <submittedName>
        <fullName evidence="1">Uncharacterized protein</fullName>
    </submittedName>
</protein>
<name>A0A9R1VHM6_LACSA</name>
<dbReference type="AlphaFoldDB" id="A0A9R1VHM6"/>
<gene>
    <name evidence="1" type="ORF">LSAT_V11C500263950</name>
</gene>
<accession>A0A9R1VHM6</accession>
<dbReference type="EMBL" id="NBSK02000005">
    <property type="protein sequence ID" value="KAJ0205188.1"/>
    <property type="molecule type" value="Genomic_DNA"/>
</dbReference>
<comment type="caution">
    <text evidence="1">The sequence shown here is derived from an EMBL/GenBank/DDBJ whole genome shotgun (WGS) entry which is preliminary data.</text>
</comment>
<evidence type="ECO:0000313" key="2">
    <source>
        <dbReference type="Proteomes" id="UP000235145"/>
    </source>
</evidence>
<reference evidence="1 2" key="1">
    <citation type="journal article" date="2017" name="Nat. Commun.">
        <title>Genome assembly with in vitro proximity ligation data and whole-genome triplication in lettuce.</title>
        <authorList>
            <person name="Reyes-Chin-Wo S."/>
            <person name="Wang Z."/>
            <person name="Yang X."/>
            <person name="Kozik A."/>
            <person name="Arikit S."/>
            <person name="Song C."/>
            <person name="Xia L."/>
            <person name="Froenicke L."/>
            <person name="Lavelle D.O."/>
            <person name="Truco M.J."/>
            <person name="Xia R."/>
            <person name="Zhu S."/>
            <person name="Xu C."/>
            <person name="Xu H."/>
            <person name="Xu X."/>
            <person name="Cox K."/>
            <person name="Korf I."/>
            <person name="Meyers B.C."/>
            <person name="Michelmore R.W."/>
        </authorList>
    </citation>
    <scope>NUCLEOTIDE SEQUENCE [LARGE SCALE GENOMIC DNA]</scope>
    <source>
        <strain evidence="2">cv. Salinas</strain>
        <tissue evidence="1">Seedlings</tissue>
    </source>
</reference>
<keyword evidence="2" id="KW-1185">Reference proteome</keyword>
<proteinExistence type="predicted"/>
<dbReference type="Proteomes" id="UP000235145">
    <property type="component" value="Unassembled WGS sequence"/>
</dbReference>